<keyword evidence="4" id="KW-1185">Reference proteome</keyword>
<evidence type="ECO:0000259" key="2">
    <source>
        <dbReference type="Pfam" id="PF02371"/>
    </source>
</evidence>
<dbReference type="InterPro" id="IPR003346">
    <property type="entry name" value="Transposase_20"/>
</dbReference>
<evidence type="ECO:0000313" key="4">
    <source>
        <dbReference type="Proteomes" id="UP000586976"/>
    </source>
</evidence>
<dbReference type="InterPro" id="IPR047650">
    <property type="entry name" value="Transpos_IS110"/>
</dbReference>
<comment type="caution">
    <text evidence="3">The sequence shown here is derived from an EMBL/GenBank/DDBJ whole genome shotgun (WGS) entry which is preliminary data.</text>
</comment>
<dbReference type="GO" id="GO:0003677">
    <property type="term" value="F:DNA binding"/>
    <property type="evidence" value="ECO:0007669"/>
    <property type="project" value="InterPro"/>
</dbReference>
<dbReference type="GO" id="GO:0006313">
    <property type="term" value="P:DNA transposition"/>
    <property type="evidence" value="ECO:0007669"/>
    <property type="project" value="InterPro"/>
</dbReference>
<gene>
    <name evidence="3" type="ORF">H1V43_39990</name>
</gene>
<dbReference type="NCBIfam" id="NF033542">
    <property type="entry name" value="transpos_IS110"/>
    <property type="match status" value="1"/>
</dbReference>
<dbReference type="Pfam" id="PF01548">
    <property type="entry name" value="DEDD_Tnp_IS110"/>
    <property type="match status" value="1"/>
</dbReference>
<sequence length="421" mass="46056">MREDKIDTMTVTCGIDWASDHHDVALVDHEGTLLARARIPDDAVGLQQLLDLLTTHGDSEDAPIPVAIETSRGLLVACLRATKRPVYAINPMAAARYRDRHTVARKKSDHLDAMVLANILRTDRAAHRPLPDDSELAQAITVLARAQQDAVWDRTQAGNKLRSHLREYFPGFLAAFEPRREGLCSKAARVVLAAAPTPEQAAKLNRTQLRSLLKKAGRQRGIEAEAERLRQALRVPQMRQLPQVEQAMGRQAIALLRQLDAACTSADDLTAAAVESFESHPDAEIITSFPGLGSLTGARVLAEIGDDRSRFTDAKGLKAFAGAAPVTRASGRSLAVMARRVKNQRLASVGYVWAFAALTASPGARAHYDRRRADGDRHTAAQRNLFNRMLGCLHHCITKQTRYNEATAFPDSQALQLSVAA</sequence>
<evidence type="ECO:0000313" key="3">
    <source>
        <dbReference type="EMBL" id="MBA4867342.1"/>
    </source>
</evidence>
<accession>A0A7W2D9P5</accession>
<dbReference type="InterPro" id="IPR002525">
    <property type="entry name" value="Transp_IS110-like_N"/>
</dbReference>
<dbReference type="PANTHER" id="PTHR33055:SF3">
    <property type="entry name" value="PUTATIVE TRANSPOSASE FOR IS117-RELATED"/>
    <property type="match status" value="1"/>
</dbReference>
<dbReference type="GO" id="GO:0004803">
    <property type="term" value="F:transposase activity"/>
    <property type="evidence" value="ECO:0007669"/>
    <property type="project" value="InterPro"/>
</dbReference>
<feature type="domain" description="Transposase IS116/IS110/IS902 C-terminal" evidence="2">
    <location>
        <begin position="284"/>
        <end position="368"/>
    </location>
</feature>
<evidence type="ECO:0000259" key="1">
    <source>
        <dbReference type="Pfam" id="PF01548"/>
    </source>
</evidence>
<dbReference type="Pfam" id="PF02371">
    <property type="entry name" value="Transposase_20"/>
    <property type="match status" value="1"/>
</dbReference>
<dbReference type="Proteomes" id="UP000586976">
    <property type="component" value="Unassembled WGS sequence"/>
</dbReference>
<organism evidence="3 4">
    <name type="scientific">Streptomyces himalayensis subsp. aureolus</name>
    <dbReference type="NCBI Taxonomy" id="2758039"/>
    <lineage>
        <taxon>Bacteria</taxon>
        <taxon>Bacillati</taxon>
        <taxon>Actinomycetota</taxon>
        <taxon>Actinomycetes</taxon>
        <taxon>Kitasatosporales</taxon>
        <taxon>Streptomycetaceae</taxon>
        <taxon>Streptomyces</taxon>
        <taxon>Streptomyces himalayensis</taxon>
    </lineage>
</organism>
<dbReference type="AlphaFoldDB" id="A0A7W2D9P5"/>
<dbReference type="PANTHER" id="PTHR33055">
    <property type="entry name" value="TRANSPOSASE FOR INSERTION SEQUENCE ELEMENT IS1111A"/>
    <property type="match status" value="1"/>
</dbReference>
<reference evidence="3 4" key="1">
    <citation type="submission" date="2020-07" db="EMBL/GenBank/DDBJ databases">
        <title>Streptomyces isolated from Indian soil.</title>
        <authorList>
            <person name="Mandal S."/>
            <person name="Maiti P.K."/>
        </authorList>
    </citation>
    <scope>NUCLEOTIDE SEQUENCE [LARGE SCALE GENOMIC DNA]</scope>
    <source>
        <strain evidence="3 4">PSKA54</strain>
    </source>
</reference>
<proteinExistence type="predicted"/>
<name>A0A7W2D9P5_9ACTN</name>
<protein>
    <submittedName>
        <fullName evidence="3">IS110 family transposase</fullName>
    </submittedName>
</protein>
<feature type="domain" description="Transposase IS110-like N-terminal" evidence="1">
    <location>
        <begin position="13"/>
        <end position="170"/>
    </location>
</feature>
<dbReference type="EMBL" id="JACEQY010000134">
    <property type="protein sequence ID" value="MBA4867342.1"/>
    <property type="molecule type" value="Genomic_DNA"/>
</dbReference>